<comment type="caution">
    <text evidence="2">The sequence shown here is derived from an EMBL/GenBank/DDBJ whole genome shotgun (WGS) entry which is preliminary data.</text>
</comment>
<reference evidence="2 3" key="1">
    <citation type="submission" date="2021-07" db="EMBL/GenBank/DDBJ databases">
        <title>The Aristolochia fimbriata genome: insights into angiosperm evolution, floral development and chemical biosynthesis.</title>
        <authorList>
            <person name="Jiao Y."/>
        </authorList>
    </citation>
    <scope>NUCLEOTIDE SEQUENCE [LARGE SCALE GENOMIC DNA]</scope>
    <source>
        <strain evidence="2">IBCAS-2021</strain>
        <tissue evidence="2">Leaf</tissue>
    </source>
</reference>
<gene>
    <name evidence="2" type="ORF">H6P81_012367</name>
</gene>
<proteinExistence type="predicted"/>
<evidence type="ECO:0000313" key="3">
    <source>
        <dbReference type="Proteomes" id="UP000825729"/>
    </source>
</evidence>
<feature type="compositionally biased region" description="Polar residues" evidence="1">
    <location>
        <begin position="16"/>
        <end position="46"/>
    </location>
</feature>
<evidence type="ECO:0000313" key="2">
    <source>
        <dbReference type="EMBL" id="KAG9446239.1"/>
    </source>
</evidence>
<sequence length="120" mass="13383">MCWLSLVTDHAVNRRVSASQQPSHDATQLSSQRPSLVANNESQENCHNPLFEGSNGGVPSPPPILTANRRKGIVIPFPRKKSQQLHRTGYKRLKNSLSQGFEKQKSKCIHAEKLSLETKV</sequence>
<evidence type="ECO:0000256" key="1">
    <source>
        <dbReference type="SAM" id="MobiDB-lite"/>
    </source>
</evidence>
<name>A0AAV7EC00_ARIFI</name>
<accession>A0AAV7EC00</accession>
<dbReference type="Proteomes" id="UP000825729">
    <property type="component" value="Unassembled WGS sequence"/>
</dbReference>
<dbReference type="EMBL" id="JAINDJ010000005">
    <property type="protein sequence ID" value="KAG9446239.1"/>
    <property type="molecule type" value="Genomic_DNA"/>
</dbReference>
<protein>
    <submittedName>
        <fullName evidence="2">Uncharacterized protein</fullName>
    </submittedName>
</protein>
<dbReference type="AlphaFoldDB" id="A0AAV7EC00"/>
<organism evidence="2 3">
    <name type="scientific">Aristolochia fimbriata</name>
    <name type="common">White veined hardy Dutchman's pipe vine</name>
    <dbReference type="NCBI Taxonomy" id="158543"/>
    <lineage>
        <taxon>Eukaryota</taxon>
        <taxon>Viridiplantae</taxon>
        <taxon>Streptophyta</taxon>
        <taxon>Embryophyta</taxon>
        <taxon>Tracheophyta</taxon>
        <taxon>Spermatophyta</taxon>
        <taxon>Magnoliopsida</taxon>
        <taxon>Magnoliidae</taxon>
        <taxon>Piperales</taxon>
        <taxon>Aristolochiaceae</taxon>
        <taxon>Aristolochia</taxon>
    </lineage>
</organism>
<keyword evidence="3" id="KW-1185">Reference proteome</keyword>
<feature type="region of interest" description="Disordered" evidence="1">
    <location>
        <begin position="15"/>
        <end position="66"/>
    </location>
</feature>